<keyword evidence="3 7" id="KW-0134">Cell wall</keyword>
<dbReference type="Proteomes" id="UP001215280">
    <property type="component" value="Unassembled WGS sequence"/>
</dbReference>
<evidence type="ECO:0000256" key="3">
    <source>
        <dbReference type="ARBA" id="ARBA00022512"/>
    </source>
</evidence>
<proteinExistence type="inferred from homology"/>
<sequence length="144" mass="15259">MNRAFLVLLFLFGVNFSTTAAARETNGQRMARGLPPFPPRWMPTRPRVYGADNTSRPSPSPSSPILPCRAGGVPLCCDSAVPAADTTAALLLKLLDAPTPDTDSALVGITCSPFHIAACARQAVCCDRDEFDGVIATGCVLRRP</sequence>
<reference evidence="9" key="1">
    <citation type="submission" date="2023-03" db="EMBL/GenBank/DDBJ databases">
        <title>Massive genome expansion in bonnet fungi (Mycena s.s.) driven by repeated elements and novel gene families across ecological guilds.</title>
        <authorList>
            <consortium name="Lawrence Berkeley National Laboratory"/>
            <person name="Harder C.B."/>
            <person name="Miyauchi S."/>
            <person name="Viragh M."/>
            <person name="Kuo A."/>
            <person name="Thoen E."/>
            <person name="Andreopoulos B."/>
            <person name="Lu D."/>
            <person name="Skrede I."/>
            <person name="Drula E."/>
            <person name="Henrissat B."/>
            <person name="Morin E."/>
            <person name="Kohler A."/>
            <person name="Barry K."/>
            <person name="LaButti K."/>
            <person name="Morin E."/>
            <person name="Salamov A."/>
            <person name="Lipzen A."/>
            <person name="Mereny Z."/>
            <person name="Hegedus B."/>
            <person name="Baldrian P."/>
            <person name="Stursova M."/>
            <person name="Weitz H."/>
            <person name="Taylor A."/>
            <person name="Grigoriev I.V."/>
            <person name="Nagy L.G."/>
            <person name="Martin F."/>
            <person name="Kauserud H."/>
        </authorList>
    </citation>
    <scope>NUCLEOTIDE SEQUENCE</scope>
    <source>
        <strain evidence="9">CBHHK188m</strain>
    </source>
</reference>
<dbReference type="InterPro" id="IPR001338">
    <property type="entry name" value="Class_I_Hydrophobin"/>
</dbReference>
<keyword evidence="5 7" id="KW-1015">Disulfide bond</keyword>
<evidence type="ECO:0000256" key="8">
    <source>
        <dbReference type="SAM" id="MobiDB-lite"/>
    </source>
</evidence>
<name>A0AAD7JMF6_9AGAR</name>
<dbReference type="AlphaFoldDB" id="A0AAD7JMF6"/>
<dbReference type="SMART" id="SM00075">
    <property type="entry name" value="HYDRO"/>
    <property type="match status" value="1"/>
</dbReference>
<evidence type="ECO:0000313" key="10">
    <source>
        <dbReference type="Proteomes" id="UP001215280"/>
    </source>
</evidence>
<evidence type="ECO:0000256" key="4">
    <source>
        <dbReference type="ARBA" id="ARBA00022525"/>
    </source>
</evidence>
<protein>
    <recommendedName>
        <fullName evidence="7">Hydrophobin</fullName>
    </recommendedName>
</protein>
<comment type="subcellular location">
    <subcellularLocation>
        <location evidence="1 7">Secreted</location>
        <location evidence="1 7">Cell wall</location>
    </subcellularLocation>
</comment>
<dbReference type="Pfam" id="PF01185">
    <property type="entry name" value="Hydrophobin"/>
    <property type="match status" value="1"/>
</dbReference>
<evidence type="ECO:0000313" key="9">
    <source>
        <dbReference type="EMBL" id="KAJ7766359.1"/>
    </source>
</evidence>
<gene>
    <name evidence="9" type="ORF">DFH07DRAFT_1058717</name>
</gene>
<accession>A0AAD7JMF6</accession>
<evidence type="ECO:0000256" key="7">
    <source>
        <dbReference type="RuleBase" id="RU365009"/>
    </source>
</evidence>
<comment type="caution">
    <text evidence="9">The sequence shown here is derived from an EMBL/GenBank/DDBJ whole genome shotgun (WGS) entry which is preliminary data.</text>
</comment>
<feature type="signal peptide" evidence="7">
    <location>
        <begin position="1"/>
        <end position="21"/>
    </location>
</feature>
<keyword evidence="10" id="KW-1185">Reference proteome</keyword>
<comment type="similarity">
    <text evidence="2 7">Belongs to the fungal hydrophobin family.</text>
</comment>
<dbReference type="EMBL" id="JARJLG010000033">
    <property type="protein sequence ID" value="KAJ7766359.1"/>
    <property type="molecule type" value="Genomic_DNA"/>
</dbReference>
<feature type="region of interest" description="Disordered" evidence="8">
    <location>
        <begin position="42"/>
        <end position="63"/>
    </location>
</feature>
<organism evidence="9 10">
    <name type="scientific">Mycena maculata</name>
    <dbReference type="NCBI Taxonomy" id="230809"/>
    <lineage>
        <taxon>Eukaryota</taxon>
        <taxon>Fungi</taxon>
        <taxon>Dikarya</taxon>
        <taxon>Basidiomycota</taxon>
        <taxon>Agaricomycotina</taxon>
        <taxon>Agaricomycetes</taxon>
        <taxon>Agaricomycetidae</taxon>
        <taxon>Agaricales</taxon>
        <taxon>Marasmiineae</taxon>
        <taxon>Mycenaceae</taxon>
        <taxon>Mycena</taxon>
    </lineage>
</organism>
<comment type="subunit">
    <text evidence="6">Self-assembles to form functional amyloid fibrils called rodlets. Self-assembly into fibrillar rodlets occurs spontaneously at hydrophobic:hydrophilic interfaces and the rodlets further associate laterally to form amphipathic monolayers.</text>
</comment>
<dbReference type="GO" id="GO:0009277">
    <property type="term" value="C:fungal-type cell wall"/>
    <property type="evidence" value="ECO:0007669"/>
    <property type="project" value="InterPro"/>
</dbReference>
<keyword evidence="7" id="KW-0732">Signal</keyword>
<feature type="chain" id="PRO_5041782397" description="Hydrophobin" evidence="7">
    <location>
        <begin position="22"/>
        <end position="144"/>
    </location>
</feature>
<evidence type="ECO:0000256" key="5">
    <source>
        <dbReference type="ARBA" id="ARBA00023157"/>
    </source>
</evidence>
<dbReference type="CDD" id="cd23507">
    <property type="entry name" value="hydrophobin_I"/>
    <property type="match status" value="1"/>
</dbReference>
<evidence type="ECO:0000256" key="1">
    <source>
        <dbReference type="ARBA" id="ARBA00004191"/>
    </source>
</evidence>
<evidence type="ECO:0000256" key="6">
    <source>
        <dbReference type="ARBA" id="ARBA00093546"/>
    </source>
</evidence>
<keyword evidence="4 7" id="KW-0964">Secreted</keyword>
<dbReference type="GO" id="GO:0005199">
    <property type="term" value="F:structural constituent of cell wall"/>
    <property type="evidence" value="ECO:0007669"/>
    <property type="project" value="InterPro"/>
</dbReference>
<evidence type="ECO:0000256" key="2">
    <source>
        <dbReference type="ARBA" id="ARBA00010446"/>
    </source>
</evidence>